<dbReference type="GO" id="GO:0006355">
    <property type="term" value="P:regulation of DNA-templated transcription"/>
    <property type="evidence" value="ECO:0007669"/>
    <property type="project" value="InterPro"/>
</dbReference>
<proteinExistence type="inferred from homology"/>
<comment type="similarity">
    <text evidence="2">Belongs to the TacA antitoxin family.</text>
</comment>
<reference evidence="3" key="1">
    <citation type="submission" date="2021-08" db="EMBL/GenBank/DDBJ databases">
        <title>Comparative analyses of Brucepasteria parasyntrophica and Teretinema zuelzerae.</title>
        <authorList>
            <person name="Song Y."/>
            <person name="Brune A."/>
        </authorList>
    </citation>
    <scope>NUCLEOTIDE SEQUENCE</scope>
    <source>
        <strain evidence="3">DSM 1903</strain>
    </source>
</reference>
<dbReference type="SUPFAM" id="SSF47598">
    <property type="entry name" value="Ribbon-helix-helix"/>
    <property type="match status" value="1"/>
</dbReference>
<accession>A0AAE3EH35</accession>
<keyword evidence="4" id="KW-1185">Reference proteome</keyword>
<name>A0AAE3EH35_9SPIR</name>
<evidence type="ECO:0000313" key="4">
    <source>
        <dbReference type="Proteomes" id="UP001198163"/>
    </source>
</evidence>
<dbReference type="Gene3D" id="1.20.5.780">
    <property type="entry name" value="Single helix bin"/>
    <property type="match status" value="1"/>
</dbReference>
<dbReference type="PANTHER" id="PTHR35401">
    <property type="entry name" value="COPG FAMILY HELIX-TURN-HELIX PROTEIN-RELATED-RELATED"/>
    <property type="match status" value="1"/>
</dbReference>
<dbReference type="EMBL" id="JAINWA010000001">
    <property type="protein sequence ID" value="MCD1653616.1"/>
    <property type="molecule type" value="Genomic_DNA"/>
</dbReference>
<evidence type="ECO:0000256" key="1">
    <source>
        <dbReference type="ARBA" id="ARBA00022649"/>
    </source>
</evidence>
<dbReference type="AlphaFoldDB" id="A0AAE3EH35"/>
<dbReference type="PANTHER" id="PTHR35401:SF2">
    <property type="entry name" value="ABC-TYPE TRANSPORT SYSTEM"/>
    <property type="match status" value="1"/>
</dbReference>
<evidence type="ECO:0000313" key="3">
    <source>
        <dbReference type="EMBL" id="MCD1653616.1"/>
    </source>
</evidence>
<dbReference type="InterPro" id="IPR010985">
    <property type="entry name" value="Ribbon_hlx_hlx"/>
</dbReference>
<comment type="caution">
    <text evidence="3">The sequence shown here is derived from an EMBL/GenBank/DDBJ whole genome shotgun (WGS) entry which is preliminary data.</text>
</comment>
<gene>
    <name evidence="3" type="ORF">K7J14_02750</name>
</gene>
<keyword evidence="1" id="KW-1277">Toxin-antitoxin system</keyword>
<dbReference type="InterPro" id="IPR014795">
    <property type="entry name" value="TacA_1-like"/>
</dbReference>
<dbReference type="RefSeq" id="WP_230752802.1">
    <property type="nucleotide sequence ID" value="NZ_JAINWA010000001.1"/>
</dbReference>
<dbReference type="Pfam" id="PF08681">
    <property type="entry name" value="TacA1"/>
    <property type="match status" value="1"/>
</dbReference>
<organism evidence="3 4">
    <name type="scientific">Teretinema zuelzerae</name>
    <dbReference type="NCBI Taxonomy" id="156"/>
    <lineage>
        <taxon>Bacteria</taxon>
        <taxon>Pseudomonadati</taxon>
        <taxon>Spirochaetota</taxon>
        <taxon>Spirochaetia</taxon>
        <taxon>Spirochaetales</taxon>
        <taxon>Treponemataceae</taxon>
        <taxon>Teretinema</taxon>
    </lineage>
</organism>
<evidence type="ECO:0000256" key="2">
    <source>
        <dbReference type="ARBA" id="ARBA00049988"/>
    </source>
</evidence>
<sequence>MQTSASIRSDRIDVRTNPEVKSIIERAAQLNHKTISAYILESALQKAREDIRETEKMSLSEAERESFFAALMNPPEPNDELKSLLSNP</sequence>
<protein>
    <submittedName>
        <fullName evidence="3">DUF1778 domain-containing protein</fullName>
    </submittedName>
</protein>
<dbReference type="Proteomes" id="UP001198163">
    <property type="component" value="Unassembled WGS sequence"/>
</dbReference>